<evidence type="ECO:0000313" key="1">
    <source>
        <dbReference type="EMBL" id="KPO06812.1"/>
    </source>
</evidence>
<name>A0A0P7N3L6_ECOLX</name>
<proteinExistence type="predicted"/>
<comment type="caution">
    <text evidence="1">The sequence shown here is derived from an EMBL/GenBank/DDBJ whole genome shotgun (WGS) entry which is preliminary data.</text>
</comment>
<accession>A0A0P7N3L6</accession>
<sequence length="74" mass="8199">MSGKIKENSARNNYGCYATGAIRAERNGEYSRAAELWGKALMFARGTSGRFWATRRLEFCANAATRGWGISDES</sequence>
<dbReference type="InterPro" id="IPR047666">
    <property type="entry name" value="ANR_neg_reg"/>
</dbReference>
<dbReference type="AlphaFoldDB" id="A0A0P7N3L6"/>
<dbReference type="PATRIC" id="fig|562.7813.peg.4429"/>
<reference evidence="1 2" key="1">
    <citation type="journal article" date="2015" name="Front. Microbiol.">
        <title>Genetic determinants of heat resistance in Escherichia coli.</title>
        <authorList>
            <person name="Mercer R.G."/>
            <person name="Zheng J."/>
            <person name="Garcia-Hernandez R."/>
            <person name="Ruan L."/>
            <person name="Ganzle M.G."/>
            <person name="McMullen L.M."/>
        </authorList>
    </citation>
    <scope>NUCLEOTIDE SEQUENCE [LARGE SCALE GENOMIC DNA]</scope>
    <source>
        <strain evidence="1 2">AW1.3</strain>
    </source>
</reference>
<dbReference type="EMBL" id="LDYI01000145">
    <property type="protein sequence ID" value="KPO06812.1"/>
    <property type="molecule type" value="Genomic_DNA"/>
</dbReference>
<gene>
    <name evidence="1" type="ORF">ACU57_22670</name>
</gene>
<dbReference type="NCBIfam" id="NF033650">
    <property type="entry name" value="ANR_neg_reg"/>
    <property type="match status" value="1"/>
</dbReference>
<dbReference type="RefSeq" id="WP_000014565.1">
    <property type="nucleotide sequence ID" value="NZ_CABVON010000014.1"/>
</dbReference>
<organism evidence="1 2">
    <name type="scientific">Escherichia coli</name>
    <dbReference type="NCBI Taxonomy" id="562"/>
    <lineage>
        <taxon>Bacteria</taxon>
        <taxon>Pseudomonadati</taxon>
        <taxon>Pseudomonadota</taxon>
        <taxon>Gammaproteobacteria</taxon>
        <taxon>Enterobacterales</taxon>
        <taxon>Enterobacteriaceae</taxon>
        <taxon>Escherichia</taxon>
    </lineage>
</organism>
<evidence type="ECO:0000313" key="2">
    <source>
        <dbReference type="Proteomes" id="UP000050556"/>
    </source>
</evidence>
<protein>
    <submittedName>
        <fullName evidence="1">Uncharacterized protein</fullName>
    </submittedName>
</protein>
<dbReference type="Proteomes" id="UP000050556">
    <property type="component" value="Unassembled WGS sequence"/>
</dbReference>